<dbReference type="GO" id="GO:0061630">
    <property type="term" value="F:ubiquitin protein ligase activity"/>
    <property type="evidence" value="ECO:0007669"/>
    <property type="project" value="InterPro"/>
</dbReference>
<dbReference type="InterPro" id="IPR015943">
    <property type="entry name" value="WD40/YVTN_repeat-like_dom_sf"/>
</dbReference>
<gene>
    <name evidence="1" type="ORF">JBS370_LOCUS1422</name>
</gene>
<protein>
    <submittedName>
        <fullName evidence="1">Uncharacterized protein</fullName>
    </submittedName>
</protein>
<dbReference type="Proteomes" id="UP000663836">
    <property type="component" value="Unassembled WGS sequence"/>
</dbReference>
<organism evidence="1 2">
    <name type="scientific">Rotaria sordida</name>
    <dbReference type="NCBI Taxonomy" id="392033"/>
    <lineage>
        <taxon>Eukaryota</taxon>
        <taxon>Metazoa</taxon>
        <taxon>Spiralia</taxon>
        <taxon>Gnathifera</taxon>
        <taxon>Rotifera</taxon>
        <taxon>Eurotatoria</taxon>
        <taxon>Bdelloidea</taxon>
        <taxon>Philodinida</taxon>
        <taxon>Philodinidae</taxon>
        <taxon>Rotaria</taxon>
    </lineage>
</organism>
<dbReference type="AlphaFoldDB" id="A0A818KB80"/>
<name>A0A818KB80_9BILA</name>
<reference evidence="1" key="1">
    <citation type="submission" date="2021-02" db="EMBL/GenBank/DDBJ databases">
        <authorList>
            <person name="Nowell W R."/>
        </authorList>
    </citation>
    <scope>NUCLEOTIDE SEQUENCE</scope>
</reference>
<dbReference type="GO" id="GO:0043161">
    <property type="term" value="P:proteasome-mediated ubiquitin-dependent protein catabolic process"/>
    <property type="evidence" value="ECO:0007669"/>
    <property type="project" value="TreeGrafter"/>
</dbReference>
<dbReference type="PANTHER" id="PTHR44080:SF1">
    <property type="entry name" value="E3 UBIQUITIN-PROTEIN LIGASE COP1"/>
    <property type="match status" value="1"/>
</dbReference>
<evidence type="ECO:0000313" key="1">
    <source>
        <dbReference type="EMBL" id="CAF3552531.1"/>
    </source>
</evidence>
<dbReference type="Gene3D" id="2.130.10.10">
    <property type="entry name" value="YVTN repeat-like/Quinoprotein amine dehydrogenase"/>
    <property type="match status" value="1"/>
</dbReference>
<sequence>MLVEHAFHQEQCLRTHRGHFNEKNFVGLAVSSGYIVCGSETNTVLLYRREISRSLLSYKFNDQNNETIKTVTNTTDRVKKDESGSEFVSEMCWSD</sequence>
<dbReference type="PANTHER" id="PTHR44080">
    <property type="entry name" value="E3 UBIQUITIN-PROTEIN LIGASE COP1"/>
    <property type="match status" value="1"/>
</dbReference>
<accession>A0A818KB80</accession>
<dbReference type="EMBL" id="CAJOBD010000048">
    <property type="protein sequence ID" value="CAF3552531.1"/>
    <property type="molecule type" value="Genomic_DNA"/>
</dbReference>
<dbReference type="InterPro" id="IPR042755">
    <property type="entry name" value="COP1"/>
</dbReference>
<evidence type="ECO:0000313" key="2">
    <source>
        <dbReference type="Proteomes" id="UP000663836"/>
    </source>
</evidence>
<proteinExistence type="predicted"/>
<comment type="caution">
    <text evidence="1">The sequence shown here is derived from an EMBL/GenBank/DDBJ whole genome shotgun (WGS) entry which is preliminary data.</text>
</comment>